<protein>
    <submittedName>
        <fullName evidence="2">DUF2986 domain-containing protein</fullName>
    </submittedName>
</protein>
<proteinExistence type="predicted"/>
<gene>
    <name evidence="2" type="ORF">FE785_06470</name>
</gene>
<dbReference type="RefSeq" id="WP_138564972.1">
    <property type="nucleotide sequence ID" value="NZ_CP040602.1"/>
</dbReference>
<dbReference type="AlphaFoldDB" id="A0A4P9K7S9"/>
<organism evidence="2 3">
    <name type="scientific">Thiomicrorhabdus sediminis</name>
    <dbReference type="NCBI Taxonomy" id="2580412"/>
    <lineage>
        <taxon>Bacteria</taxon>
        <taxon>Pseudomonadati</taxon>
        <taxon>Pseudomonadota</taxon>
        <taxon>Gammaproteobacteria</taxon>
        <taxon>Thiotrichales</taxon>
        <taxon>Piscirickettsiaceae</taxon>
        <taxon>Thiomicrorhabdus</taxon>
    </lineage>
</organism>
<evidence type="ECO:0000313" key="3">
    <source>
        <dbReference type="Proteomes" id="UP000304864"/>
    </source>
</evidence>
<dbReference type="InterPro" id="IPR021677">
    <property type="entry name" value="DUF2986"/>
</dbReference>
<dbReference type="KEGG" id="thig:FE785_06470"/>
<keyword evidence="3" id="KW-1185">Reference proteome</keyword>
<feature type="compositionally biased region" description="Basic residues" evidence="1">
    <location>
        <begin position="1"/>
        <end position="20"/>
    </location>
</feature>
<dbReference type="EMBL" id="CP040602">
    <property type="protein sequence ID" value="QCU90297.1"/>
    <property type="molecule type" value="Genomic_DNA"/>
</dbReference>
<feature type="compositionally biased region" description="Polar residues" evidence="1">
    <location>
        <begin position="42"/>
        <end position="54"/>
    </location>
</feature>
<name>A0A4P9K7S9_9GAMM</name>
<reference evidence="2 3" key="1">
    <citation type="submission" date="2019-05" db="EMBL/GenBank/DDBJ databases">
        <title>Thiomicrorhabdus sediminis sp. nov, a novel sulfur-oxidizing bacterium isolated from coastal sediment.</title>
        <authorList>
            <person name="Liu X."/>
        </authorList>
    </citation>
    <scope>NUCLEOTIDE SEQUENCE [LARGE SCALE GENOMIC DNA]</scope>
    <source>
        <strain evidence="2 3">G1</strain>
    </source>
</reference>
<evidence type="ECO:0000313" key="2">
    <source>
        <dbReference type="EMBL" id="QCU90297.1"/>
    </source>
</evidence>
<evidence type="ECO:0000256" key="1">
    <source>
        <dbReference type="SAM" id="MobiDB-lite"/>
    </source>
</evidence>
<sequence length="54" mass="6284">MNRQKKLRQKVTARLKKARAKLNPNKKEPYISKAERQKIAEQEQSAAVENNPSH</sequence>
<feature type="compositionally biased region" description="Basic and acidic residues" evidence="1">
    <location>
        <begin position="25"/>
        <end position="41"/>
    </location>
</feature>
<accession>A0A4P9K7S9</accession>
<feature type="region of interest" description="Disordered" evidence="1">
    <location>
        <begin position="1"/>
        <end position="54"/>
    </location>
</feature>
<dbReference type="Pfam" id="PF11661">
    <property type="entry name" value="DUF2986"/>
    <property type="match status" value="1"/>
</dbReference>
<dbReference type="Proteomes" id="UP000304864">
    <property type="component" value="Chromosome"/>
</dbReference>
<dbReference type="OrthoDB" id="6107736at2"/>